<proteinExistence type="inferred from homology"/>
<dbReference type="EMBL" id="JAHLTI010000023">
    <property type="protein sequence ID" value="MBU5926476.1"/>
    <property type="molecule type" value="Genomic_DNA"/>
</dbReference>
<dbReference type="InterPro" id="IPR007809">
    <property type="entry name" value="FlgN-like"/>
</dbReference>
<evidence type="ECO:0000313" key="8">
    <source>
        <dbReference type="Proteomes" id="UP000787201"/>
    </source>
</evidence>
<evidence type="ECO:0000256" key="3">
    <source>
        <dbReference type="ARBA" id="ARBA00022795"/>
    </source>
</evidence>
<protein>
    <submittedName>
        <fullName evidence="5">Flagella biosynthesis chaperone FlgN</fullName>
    </submittedName>
    <submittedName>
        <fullName evidence="4">Flagellar biosynthesis protein FlgN</fullName>
    </submittedName>
</protein>
<dbReference type="RefSeq" id="WP_025755834.1">
    <property type="nucleotide sequence ID" value="NZ_CABMND010000002.1"/>
</dbReference>
<keyword evidence="4" id="KW-0282">Flagellum</keyword>
<dbReference type="AlphaFoldDB" id="A0A0F1BB01"/>
<dbReference type="Gene3D" id="1.20.58.300">
    <property type="entry name" value="FlgN-like"/>
    <property type="match status" value="1"/>
</dbReference>
<dbReference type="GeneID" id="72831557"/>
<dbReference type="Proteomes" id="UP000787201">
    <property type="component" value="Unassembled WGS sequence"/>
</dbReference>
<keyword evidence="3" id="KW-1005">Bacterial flagellum biogenesis</keyword>
<dbReference type="PATRIC" id="fig|1619248.3.peg.5210"/>
<comment type="similarity">
    <text evidence="2">Belongs to the FlgN family.</text>
</comment>
<dbReference type="EMBL" id="JALLIR010000001">
    <property type="protein sequence ID" value="MDR9947385.1"/>
    <property type="molecule type" value="Genomic_DNA"/>
</dbReference>
<comment type="function">
    <text evidence="1">Required for the efficient initiation of filament assembly.</text>
</comment>
<dbReference type="SUPFAM" id="SSF140566">
    <property type="entry name" value="FlgN-like"/>
    <property type="match status" value="1"/>
</dbReference>
<dbReference type="NCBIfam" id="NF012003">
    <property type="entry name" value="PRK15459.1"/>
    <property type="match status" value="1"/>
</dbReference>
<keyword evidence="8" id="KW-1185">Reference proteome</keyword>
<keyword evidence="4" id="KW-0969">Cilium</keyword>
<evidence type="ECO:0000256" key="2">
    <source>
        <dbReference type="ARBA" id="ARBA00007703"/>
    </source>
</evidence>
<sequence>MSRLSEILDQMTVVLNDLKTVMDAEQQHLSSGHINGSALQRITEDKSSLLATLDYLEQQRRAEQDPKRSANDDIVERWQTITEKTQHLRDLNQHNGWLLEGQIERNQQALEVLKPHKETGLYGADGQTATARIAGVKKISI</sequence>
<keyword evidence="4" id="KW-0966">Cell projection</keyword>
<dbReference type="InterPro" id="IPR036679">
    <property type="entry name" value="FlgN-like_sf"/>
</dbReference>
<name>A0A0F1BB01_9ENTR</name>
<dbReference type="EMBL" id="JZYX01000009">
    <property type="protein sequence ID" value="KJN30285.1"/>
    <property type="molecule type" value="Genomic_DNA"/>
</dbReference>
<comment type="caution">
    <text evidence="4">The sequence shown here is derived from an EMBL/GenBank/DDBJ whole genome shotgun (WGS) entry which is preliminary data.</text>
</comment>
<reference evidence="5 8" key="2">
    <citation type="submission" date="2021-06" db="EMBL/GenBank/DDBJ databases">
        <authorList>
            <person name="Stanton E."/>
        </authorList>
    </citation>
    <scope>NUCLEOTIDE SEQUENCE [LARGE SCALE GENOMIC DNA]</scope>
    <source>
        <strain evidence="5 8">2021EL-00146</strain>
    </source>
</reference>
<dbReference type="GO" id="GO:0044780">
    <property type="term" value="P:bacterial-type flagellum assembly"/>
    <property type="evidence" value="ECO:0007669"/>
    <property type="project" value="InterPro"/>
</dbReference>
<gene>
    <name evidence="5" type="primary">flgN</name>
    <name evidence="5" type="ORF">KQV47_20105</name>
    <name evidence="6" type="ORF">MX989_14980</name>
    <name evidence="4" type="ORF">SS37_06100</name>
</gene>
<evidence type="ECO:0000313" key="7">
    <source>
        <dbReference type="Proteomes" id="UP000033352"/>
    </source>
</evidence>
<dbReference type="Proteomes" id="UP001185068">
    <property type="component" value="Unassembled WGS sequence"/>
</dbReference>
<accession>A0A0F1BB01</accession>
<dbReference type="Proteomes" id="UP000033352">
    <property type="component" value="Unassembled WGS sequence"/>
</dbReference>
<reference evidence="4 7" key="1">
    <citation type="submission" date="2015-03" db="EMBL/GenBank/DDBJ databases">
        <authorList>
            <person name="McCorrison J."/>
            <person name="Sanka R."/>
            <person name="Adams M."/>
            <person name="Brinkac L."/>
            <person name="Nierman W."/>
            <person name="Sutton G."/>
            <person name="Nelson K."/>
            <person name="Kiedrowski L."/>
            <person name="Guerrero D."/>
            <person name="Bonomo R."/>
        </authorList>
    </citation>
    <scope>NUCLEOTIDE SEQUENCE [LARGE SCALE GENOMIC DNA]</scope>
    <source>
        <strain evidence="4 7">35699</strain>
    </source>
</reference>
<reference evidence="6" key="3">
    <citation type="submission" date="2022-11" db="EMBL/GenBank/DDBJ databases">
        <title>blaNDM-1 and qnrB1 co-producing ST413 Enterobacter.</title>
        <authorList>
            <person name="Halder G."/>
            <person name="Chaudhuri B."/>
            <person name="Dutta S."/>
        </authorList>
    </citation>
    <scope>NUCLEOTIDE SEQUENCE</scope>
    <source>
        <strain evidence="6">PEER684</strain>
    </source>
</reference>
<evidence type="ECO:0000313" key="4">
    <source>
        <dbReference type="EMBL" id="KJN30285.1"/>
    </source>
</evidence>
<evidence type="ECO:0000313" key="6">
    <source>
        <dbReference type="EMBL" id="MDR9947385.1"/>
    </source>
</evidence>
<organism evidence="4 7">
    <name type="scientific">Enterobacter sichuanensis</name>
    <dbReference type="NCBI Taxonomy" id="2071710"/>
    <lineage>
        <taxon>Bacteria</taxon>
        <taxon>Pseudomonadati</taxon>
        <taxon>Pseudomonadota</taxon>
        <taxon>Gammaproteobacteria</taxon>
        <taxon>Enterobacterales</taxon>
        <taxon>Enterobacteriaceae</taxon>
        <taxon>Enterobacter</taxon>
        <taxon>Enterobacter cloacae complex</taxon>
    </lineage>
</organism>
<evidence type="ECO:0000256" key="1">
    <source>
        <dbReference type="ARBA" id="ARBA00002397"/>
    </source>
</evidence>
<dbReference type="OrthoDB" id="6462803at2"/>
<evidence type="ECO:0000313" key="5">
    <source>
        <dbReference type="EMBL" id="MBU5926476.1"/>
    </source>
</evidence>
<dbReference type="Pfam" id="PF05130">
    <property type="entry name" value="FlgN"/>
    <property type="match status" value="1"/>
</dbReference>